<dbReference type="AlphaFoldDB" id="A0A401TEV7"/>
<gene>
    <name evidence="1" type="ORF">chiPu_0025060</name>
</gene>
<sequence>MCEEVARQFKVAQNEGTRTDLVLREACNPFSDISNFV</sequence>
<keyword evidence="2" id="KW-1185">Reference proteome</keyword>
<accession>A0A401TEV7</accession>
<dbReference type="Proteomes" id="UP000287033">
    <property type="component" value="Unassembled WGS sequence"/>
</dbReference>
<evidence type="ECO:0000313" key="1">
    <source>
        <dbReference type="EMBL" id="GCC41177.1"/>
    </source>
</evidence>
<reference evidence="1 2" key="1">
    <citation type="journal article" date="2018" name="Nat. Ecol. Evol.">
        <title>Shark genomes provide insights into elasmobranch evolution and the origin of vertebrates.</title>
        <authorList>
            <person name="Hara Y"/>
            <person name="Yamaguchi K"/>
            <person name="Onimaru K"/>
            <person name="Kadota M"/>
            <person name="Koyanagi M"/>
            <person name="Keeley SD"/>
            <person name="Tatsumi K"/>
            <person name="Tanaka K"/>
            <person name="Motone F"/>
            <person name="Kageyama Y"/>
            <person name="Nozu R"/>
            <person name="Adachi N"/>
            <person name="Nishimura O"/>
            <person name="Nakagawa R"/>
            <person name="Tanegashima C"/>
            <person name="Kiyatake I"/>
            <person name="Matsumoto R"/>
            <person name="Murakumo K"/>
            <person name="Nishida K"/>
            <person name="Terakita A"/>
            <person name="Kuratani S"/>
            <person name="Sato K"/>
            <person name="Hyodo S Kuraku.S."/>
        </authorList>
    </citation>
    <scope>NUCLEOTIDE SEQUENCE [LARGE SCALE GENOMIC DNA]</scope>
</reference>
<evidence type="ECO:0000313" key="2">
    <source>
        <dbReference type="Proteomes" id="UP000287033"/>
    </source>
</evidence>
<proteinExistence type="predicted"/>
<protein>
    <submittedName>
        <fullName evidence="1">Uncharacterized protein</fullName>
    </submittedName>
</protein>
<organism evidence="1 2">
    <name type="scientific">Chiloscyllium punctatum</name>
    <name type="common">Brownbanded bambooshark</name>
    <name type="synonym">Hemiscyllium punctatum</name>
    <dbReference type="NCBI Taxonomy" id="137246"/>
    <lineage>
        <taxon>Eukaryota</taxon>
        <taxon>Metazoa</taxon>
        <taxon>Chordata</taxon>
        <taxon>Craniata</taxon>
        <taxon>Vertebrata</taxon>
        <taxon>Chondrichthyes</taxon>
        <taxon>Elasmobranchii</taxon>
        <taxon>Galeomorphii</taxon>
        <taxon>Galeoidea</taxon>
        <taxon>Orectolobiformes</taxon>
        <taxon>Hemiscylliidae</taxon>
        <taxon>Chiloscyllium</taxon>
    </lineage>
</organism>
<feature type="non-terminal residue" evidence="1">
    <location>
        <position position="37"/>
    </location>
</feature>
<comment type="caution">
    <text evidence="1">The sequence shown here is derived from an EMBL/GenBank/DDBJ whole genome shotgun (WGS) entry which is preliminary data.</text>
</comment>
<dbReference type="EMBL" id="BEZZ01051431">
    <property type="protein sequence ID" value="GCC41177.1"/>
    <property type="molecule type" value="Genomic_DNA"/>
</dbReference>
<name>A0A401TEV7_CHIPU</name>